<dbReference type="EMBL" id="UYIG01000129">
    <property type="protein sequence ID" value="VDG28999.1"/>
    <property type="molecule type" value="Genomic_DNA"/>
</dbReference>
<keyword evidence="2" id="KW-1133">Transmembrane helix</keyword>
<keyword evidence="5" id="KW-1185">Reference proteome</keyword>
<evidence type="ECO:0000256" key="2">
    <source>
        <dbReference type="SAM" id="Phobius"/>
    </source>
</evidence>
<name>A0A660E968_9LACO</name>
<feature type="transmembrane region" description="Helical" evidence="2">
    <location>
        <begin position="59"/>
        <end position="77"/>
    </location>
</feature>
<dbReference type="Pfam" id="PF13559">
    <property type="entry name" value="DUF4129"/>
    <property type="match status" value="1"/>
</dbReference>
<reference evidence="4 5" key="1">
    <citation type="submission" date="2018-11" db="EMBL/GenBank/DDBJ databases">
        <authorList>
            <person name="Wuyts S."/>
        </authorList>
    </citation>
    <scope>NUCLEOTIDE SEQUENCE [LARGE SCALE GENOMIC DNA]</scope>
    <source>
        <strain evidence="4">Lactobacillus mudanjiangensis AMBF249</strain>
    </source>
</reference>
<proteinExistence type="predicted"/>
<feature type="transmembrane region" description="Helical" evidence="2">
    <location>
        <begin position="159"/>
        <end position="176"/>
    </location>
</feature>
<evidence type="ECO:0000259" key="3">
    <source>
        <dbReference type="SMART" id="SM00460"/>
    </source>
</evidence>
<dbReference type="PANTHER" id="PTHR42736:SF1">
    <property type="entry name" value="PROTEIN-GLUTAMINE GAMMA-GLUTAMYLTRANSFERASE"/>
    <property type="match status" value="1"/>
</dbReference>
<feature type="compositionally biased region" description="Low complexity" evidence="1">
    <location>
        <begin position="542"/>
        <end position="595"/>
    </location>
</feature>
<keyword evidence="2" id="KW-0472">Membrane</keyword>
<sequence length="725" mass="80993">MPRWLETLLLAIVNTAMLAIPLITYTTVNEFSHPQMMLIYLIVINGLVFGHTNRPQWRWVWWPLYLVSLIAACYASYPLKHLFSLTWGQRFVTQLIQQTQAFRAGSTTTMPVLLSMVLIMILVLGLTLLTVHWQQPVLGIVVSIGYLLAVTLFATRNEVIPLTLTIALAGGIVSVLSPPNWHWGHLGYYALLAMVLVGGATVNTWAKQPLSQLAQATVTWRKQLSSLGFYNFLTQASAAKKTGISEDTATLGGAIQDDNSVAFKAVATTNHYWRADTRADYSGKGWAATDDETTRKPTTTTSGFVAKPTTKRQAVKLTMPKSLTYLPVGYGQTTWAVSAAQQHRIGVSYTPARGRIYLNTGKHPLTTIQYTYQPQRFTAAQLKAVTAKASTSLTKTNTQLPSELPARVKRLSQKLTRKQTTQYGRVQALVHYLKQSDTFTYTKMDTPTTPAKRDYVDYFLFTSHRGYCDNFSTTLVVMLRSLGIPARWAHGFSGGTRGKTAGNGQYHYQILNSDAHSWAEVYFAGIGWVPFDPTPGYQNPGTKRTQTKAAAKTQQTKTSSTSRSQSATTKSSSSTRNQASTQQSSSSSQASKSSTMPKTVVHLSTSLRRRIIGGLLLLLLLGSWFGRDWLLLIGLSLSFQFIKPTRGYRWLTWWFNRRLPRRSSESLTDYAATVDQVWPQLDGQFQTTTTHYLAQTFGHQTDTTLNRDLQQIVKALRKNRQQIVH</sequence>
<dbReference type="SMART" id="SM00460">
    <property type="entry name" value="TGc"/>
    <property type="match status" value="1"/>
</dbReference>
<dbReference type="Proteomes" id="UP000289996">
    <property type="component" value="Unassembled WGS sequence"/>
</dbReference>
<feature type="region of interest" description="Disordered" evidence="1">
    <location>
        <begin position="537"/>
        <end position="595"/>
    </location>
</feature>
<dbReference type="AlphaFoldDB" id="A0A660E968"/>
<dbReference type="InterPro" id="IPR038765">
    <property type="entry name" value="Papain-like_cys_pep_sf"/>
</dbReference>
<feature type="transmembrane region" description="Helical" evidence="2">
    <location>
        <begin position="136"/>
        <end position="153"/>
    </location>
</feature>
<dbReference type="Gene3D" id="3.10.620.30">
    <property type="match status" value="1"/>
</dbReference>
<dbReference type="InterPro" id="IPR052901">
    <property type="entry name" value="Bact_TGase-like"/>
</dbReference>
<feature type="domain" description="Transglutaminase-like" evidence="3">
    <location>
        <begin position="460"/>
        <end position="535"/>
    </location>
</feature>
<dbReference type="InterPro" id="IPR002931">
    <property type="entry name" value="Transglutaminase-like"/>
</dbReference>
<protein>
    <recommendedName>
        <fullName evidence="3">Transglutaminase-like domain-containing protein</fullName>
    </recommendedName>
</protein>
<dbReference type="RefSeq" id="WP_130851969.1">
    <property type="nucleotide sequence ID" value="NZ_UYIG01000129.1"/>
</dbReference>
<keyword evidence="2" id="KW-0812">Transmembrane</keyword>
<feature type="transmembrane region" description="Helical" evidence="2">
    <location>
        <begin position="7"/>
        <end position="28"/>
    </location>
</feature>
<feature type="transmembrane region" description="Helical" evidence="2">
    <location>
        <begin position="112"/>
        <end position="129"/>
    </location>
</feature>
<feature type="transmembrane region" description="Helical" evidence="2">
    <location>
        <begin position="34"/>
        <end position="52"/>
    </location>
</feature>
<dbReference type="SUPFAM" id="SSF54001">
    <property type="entry name" value="Cysteine proteinases"/>
    <property type="match status" value="1"/>
</dbReference>
<dbReference type="OrthoDB" id="9804872at2"/>
<dbReference type="Pfam" id="PF01841">
    <property type="entry name" value="Transglut_core"/>
    <property type="match status" value="1"/>
</dbReference>
<feature type="transmembrane region" description="Helical" evidence="2">
    <location>
        <begin position="188"/>
        <end position="206"/>
    </location>
</feature>
<evidence type="ECO:0000313" key="4">
    <source>
        <dbReference type="EMBL" id="VDG28999.1"/>
    </source>
</evidence>
<gene>
    <name evidence="4" type="ORF">MUDAN_MDHGFNIF_03392</name>
</gene>
<evidence type="ECO:0000256" key="1">
    <source>
        <dbReference type="SAM" id="MobiDB-lite"/>
    </source>
</evidence>
<dbReference type="InterPro" id="IPR025403">
    <property type="entry name" value="TgpA-like_C"/>
</dbReference>
<organism evidence="4 5">
    <name type="scientific">Lactiplantibacillus mudanjiangensis</name>
    <dbReference type="NCBI Taxonomy" id="1296538"/>
    <lineage>
        <taxon>Bacteria</taxon>
        <taxon>Bacillati</taxon>
        <taxon>Bacillota</taxon>
        <taxon>Bacilli</taxon>
        <taxon>Lactobacillales</taxon>
        <taxon>Lactobacillaceae</taxon>
        <taxon>Lactiplantibacillus</taxon>
    </lineage>
</organism>
<dbReference type="PANTHER" id="PTHR42736">
    <property type="entry name" value="PROTEIN-GLUTAMINE GAMMA-GLUTAMYLTRANSFERASE"/>
    <property type="match status" value="1"/>
</dbReference>
<accession>A0A660E968</accession>
<evidence type="ECO:0000313" key="5">
    <source>
        <dbReference type="Proteomes" id="UP000289996"/>
    </source>
</evidence>